<evidence type="ECO:0000313" key="1">
    <source>
        <dbReference type="EMBL" id="SES35753.1"/>
    </source>
</evidence>
<accession>A0A1H9WQT5</accession>
<reference evidence="2" key="1">
    <citation type="submission" date="2016-10" db="EMBL/GenBank/DDBJ databases">
        <authorList>
            <person name="Varghese N."/>
            <person name="Submissions S."/>
        </authorList>
    </citation>
    <scope>NUCLEOTIDE SEQUENCE [LARGE SCALE GENOMIC DNA]</scope>
    <source>
        <strain evidence="2">S9</strain>
    </source>
</reference>
<dbReference type="OrthoDB" id="2886745at2"/>
<protein>
    <submittedName>
        <fullName evidence="1">Uncharacterized protein</fullName>
    </submittedName>
</protein>
<gene>
    <name evidence="1" type="ORF">SAMN05518684_11883</name>
</gene>
<name>A0A1H9WQT5_9BACI</name>
<dbReference type="EMBL" id="FOGT01000018">
    <property type="protein sequence ID" value="SES35753.1"/>
    <property type="molecule type" value="Genomic_DNA"/>
</dbReference>
<keyword evidence="2" id="KW-1185">Reference proteome</keyword>
<organism evidence="1 2">
    <name type="scientific">Salipaludibacillus aurantiacus</name>
    <dbReference type="NCBI Taxonomy" id="1601833"/>
    <lineage>
        <taxon>Bacteria</taxon>
        <taxon>Bacillati</taxon>
        <taxon>Bacillota</taxon>
        <taxon>Bacilli</taxon>
        <taxon>Bacillales</taxon>
        <taxon>Bacillaceae</taxon>
    </lineage>
</organism>
<dbReference type="RefSeq" id="WP_093055021.1">
    <property type="nucleotide sequence ID" value="NZ_FOGT01000018.1"/>
</dbReference>
<evidence type="ECO:0000313" key="2">
    <source>
        <dbReference type="Proteomes" id="UP000198571"/>
    </source>
</evidence>
<sequence length="139" mass="16056">MMKTFRLSLFIILLLLLLISGLAAGKAGLAAEPAWYEHSSLKVTIETETKLYEWEYENPDEFEYEEGHTIWRGDQAKQSFEHLLTIIDLTKPVISDHTAEKLSSKYEQIERITVTRIDSDNCIQTWFWNKGEGTEEALS</sequence>
<dbReference type="Proteomes" id="UP000198571">
    <property type="component" value="Unassembled WGS sequence"/>
</dbReference>
<dbReference type="AlphaFoldDB" id="A0A1H9WQT5"/>
<proteinExistence type="predicted"/>